<feature type="transmembrane region" description="Helical" evidence="6">
    <location>
        <begin position="124"/>
        <end position="147"/>
    </location>
</feature>
<protein>
    <recommendedName>
        <fullName evidence="9">UDP-galactose transporter</fullName>
    </recommendedName>
</protein>
<dbReference type="InterPro" id="IPR007271">
    <property type="entry name" value="Nuc_sug_transpt"/>
</dbReference>
<evidence type="ECO:0000256" key="3">
    <source>
        <dbReference type="ARBA" id="ARBA00022989"/>
    </source>
</evidence>
<evidence type="ECO:0000313" key="7">
    <source>
        <dbReference type="EMBL" id="KIM33372.1"/>
    </source>
</evidence>
<keyword evidence="4 6" id="KW-0472">Membrane</keyword>
<gene>
    <name evidence="7" type="ORF">M408DRAFT_19676</name>
</gene>
<organism evidence="7 8">
    <name type="scientific">Serendipita vermifera MAFF 305830</name>
    <dbReference type="NCBI Taxonomy" id="933852"/>
    <lineage>
        <taxon>Eukaryota</taxon>
        <taxon>Fungi</taxon>
        <taxon>Dikarya</taxon>
        <taxon>Basidiomycota</taxon>
        <taxon>Agaricomycotina</taxon>
        <taxon>Agaricomycetes</taxon>
        <taxon>Sebacinales</taxon>
        <taxon>Serendipitaceae</taxon>
        <taxon>Serendipita</taxon>
    </lineage>
</organism>
<evidence type="ECO:0000256" key="5">
    <source>
        <dbReference type="SAM" id="MobiDB-lite"/>
    </source>
</evidence>
<dbReference type="STRING" id="933852.A0A0C2XWX2"/>
<feature type="region of interest" description="Disordered" evidence="5">
    <location>
        <begin position="1"/>
        <end position="71"/>
    </location>
</feature>
<dbReference type="AlphaFoldDB" id="A0A0C2XWX2"/>
<keyword evidence="3 6" id="KW-1133">Transmembrane helix</keyword>
<dbReference type="InterPro" id="IPR037185">
    <property type="entry name" value="EmrE-like"/>
</dbReference>
<evidence type="ECO:0000256" key="6">
    <source>
        <dbReference type="SAM" id="Phobius"/>
    </source>
</evidence>
<dbReference type="HOGENOM" id="CLU_024645_3_0_1"/>
<evidence type="ECO:0000256" key="4">
    <source>
        <dbReference type="ARBA" id="ARBA00023136"/>
    </source>
</evidence>
<feature type="transmembrane region" description="Helical" evidence="6">
    <location>
        <begin position="384"/>
        <end position="406"/>
    </location>
</feature>
<feature type="transmembrane region" description="Helical" evidence="6">
    <location>
        <begin position="352"/>
        <end position="372"/>
    </location>
</feature>
<feature type="compositionally biased region" description="Polar residues" evidence="5">
    <location>
        <begin position="485"/>
        <end position="502"/>
    </location>
</feature>
<dbReference type="GO" id="GO:0000139">
    <property type="term" value="C:Golgi membrane"/>
    <property type="evidence" value="ECO:0007669"/>
    <property type="project" value="InterPro"/>
</dbReference>
<dbReference type="Proteomes" id="UP000054097">
    <property type="component" value="Unassembled WGS sequence"/>
</dbReference>
<feature type="compositionally biased region" description="Polar residues" evidence="5">
    <location>
        <begin position="1"/>
        <end position="12"/>
    </location>
</feature>
<dbReference type="SUPFAM" id="SSF103481">
    <property type="entry name" value="Multidrug resistance efflux transporter EmrE"/>
    <property type="match status" value="1"/>
</dbReference>
<keyword evidence="8" id="KW-1185">Reference proteome</keyword>
<comment type="subcellular location">
    <subcellularLocation>
        <location evidence="1">Membrane</location>
        <topology evidence="1">Multi-pass membrane protein</topology>
    </subcellularLocation>
</comment>
<feature type="transmembrane region" description="Helical" evidence="6">
    <location>
        <begin position="93"/>
        <end position="112"/>
    </location>
</feature>
<dbReference type="PANTHER" id="PTHR10231">
    <property type="entry name" value="NUCLEOTIDE-SUGAR TRANSMEMBRANE TRANSPORTER"/>
    <property type="match status" value="1"/>
</dbReference>
<feature type="compositionally biased region" description="Polar residues" evidence="5">
    <location>
        <begin position="41"/>
        <end position="53"/>
    </location>
</feature>
<accession>A0A0C2XWX2</accession>
<dbReference type="GO" id="GO:0015165">
    <property type="term" value="F:pyrimidine nucleotide-sugar transmembrane transporter activity"/>
    <property type="evidence" value="ECO:0007669"/>
    <property type="project" value="InterPro"/>
</dbReference>
<feature type="transmembrane region" description="Helical" evidence="6">
    <location>
        <begin position="260"/>
        <end position="277"/>
    </location>
</feature>
<feature type="transmembrane region" description="Helical" evidence="6">
    <location>
        <begin position="439"/>
        <end position="457"/>
    </location>
</feature>
<dbReference type="OrthoDB" id="408493at2759"/>
<sequence length="544" mass="58467">MSPKLQPNASRTGSEETPSRLHYRSRGSFMEKDGDIARPGSSRQSSFTDSPSMDTLYPPPTSQQNGNGATVGKIFTPSDAVDVPKFFGLPLKYVSLVTLALQSTTLVIVMHYSRVSVLSSSNVYSASSAVLIVEVLKCAISLVIAFIRTKPPPSAVRGHNRLPETPTYPSSFSNSGRTPYLVPAPVLFLRIRQLASEIGSADAWKLSIPALLYVLQNNLQYVAVSNLDVPTFQVTNQMKILTTAGFSVMLLHRKLSKRKWISLALLAIGVGIVQIQASTSSVPVELPSLKSSSSVPVAGGDTVDPPPSTSPTLHPLTGFLAVTASCFTSGLAGVYFEMVLKGSTADLWVRNVQMSAWSIIPALVPILVGFLRDGTRFEDMFANFGAWAWCTVLMQVLGGLVTALVIKYSDNILKGFATSLAIVLSFLVSVGLFNLSITISFLVGASVVLGATWMYNASEQQKVSSYKSQESEETSALYGEDNKNIRLSNQDDNSKYNGSFPETNGANGRVLAHVKDVDHNGPALISPIEAHEPLLGHPGYSSGR</sequence>
<evidence type="ECO:0000313" key="8">
    <source>
        <dbReference type="Proteomes" id="UP000054097"/>
    </source>
</evidence>
<dbReference type="NCBIfam" id="TIGR00803">
    <property type="entry name" value="nst"/>
    <property type="match status" value="1"/>
</dbReference>
<dbReference type="Pfam" id="PF04142">
    <property type="entry name" value="Nuc_sug_transp"/>
    <property type="match status" value="2"/>
</dbReference>
<name>A0A0C2XWX2_SERVB</name>
<reference evidence="7 8" key="1">
    <citation type="submission" date="2014-04" db="EMBL/GenBank/DDBJ databases">
        <authorList>
            <consortium name="DOE Joint Genome Institute"/>
            <person name="Kuo A."/>
            <person name="Zuccaro A."/>
            <person name="Kohler A."/>
            <person name="Nagy L.G."/>
            <person name="Floudas D."/>
            <person name="Copeland A."/>
            <person name="Barry K.W."/>
            <person name="Cichocki N."/>
            <person name="Veneault-Fourrey C."/>
            <person name="LaButti K."/>
            <person name="Lindquist E.A."/>
            <person name="Lipzen A."/>
            <person name="Lundell T."/>
            <person name="Morin E."/>
            <person name="Murat C."/>
            <person name="Sun H."/>
            <person name="Tunlid A."/>
            <person name="Henrissat B."/>
            <person name="Grigoriev I.V."/>
            <person name="Hibbett D.S."/>
            <person name="Martin F."/>
            <person name="Nordberg H.P."/>
            <person name="Cantor M.N."/>
            <person name="Hua S.X."/>
        </authorList>
    </citation>
    <scope>NUCLEOTIDE SEQUENCE [LARGE SCALE GENOMIC DNA]</scope>
    <source>
        <strain evidence="7 8">MAFF 305830</strain>
    </source>
</reference>
<dbReference type="EMBL" id="KN824278">
    <property type="protein sequence ID" value="KIM33372.1"/>
    <property type="molecule type" value="Genomic_DNA"/>
</dbReference>
<evidence type="ECO:0008006" key="9">
    <source>
        <dbReference type="Google" id="ProtNLM"/>
    </source>
</evidence>
<evidence type="ECO:0000256" key="1">
    <source>
        <dbReference type="ARBA" id="ARBA00004141"/>
    </source>
</evidence>
<evidence type="ECO:0000256" key="2">
    <source>
        <dbReference type="ARBA" id="ARBA00022692"/>
    </source>
</evidence>
<reference evidence="8" key="2">
    <citation type="submission" date="2015-01" db="EMBL/GenBank/DDBJ databases">
        <title>Evolutionary Origins and Diversification of the Mycorrhizal Mutualists.</title>
        <authorList>
            <consortium name="DOE Joint Genome Institute"/>
            <consortium name="Mycorrhizal Genomics Consortium"/>
            <person name="Kohler A."/>
            <person name="Kuo A."/>
            <person name="Nagy L.G."/>
            <person name="Floudas D."/>
            <person name="Copeland A."/>
            <person name="Barry K.W."/>
            <person name="Cichocki N."/>
            <person name="Veneault-Fourrey C."/>
            <person name="LaButti K."/>
            <person name="Lindquist E.A."/>
            <person name="Lipzen A."/>
            <person name="Lundell T."/>
            <person name="Morin E."/>
            <person name="Murat C."/>
            <person name="Riley R."/>
            <person name="Ohm R."/>
            <person name="Sun H."/>
            <person name="Tunlid A."/>
            <person name="Henrissat B."/>
            <person name="Grigoriev I.V."/>
            <person name="Hibbett D.S."/>
            <person name="Martin F."/>
        </authorList>
    </citation>
    <scope>NUCLEOTIDE SEQUENCE [LARGE SCALE GENOMIC DNA]</scope>
    <source>
        <strain evidence="8">MAFF 305830</strain>
    </source>
</reference>
<feature type="region of interest" description="Disordered" evidence="5">
    <location>
        <begin position="475"/>
        <end position="502"/>
    </location>
</feature>
<keyword evidence="2 6" id="KW-0812">Transmembrane</keyword>
<proteinExistence type="predicted"/>
<feature type="transmembrane region" description="Helical" evidence="6">
    <location>
        <begin position="316"/>
        <end position="340"/>
    </location>
</feature>
<feature type="transmembrane region" description="Helical" evidence="6">
    <location>
        <begin position="413"/>
        <end position="433"/>
    </location>
</feature>